<evidence type="ECO:0008006" key="4">
    <source>
        <dbReference type="Google" id="ProtNLM"/>
    </source>
</evidence>
<comment type="caution">
    <text evidence="2">The sequence shown here is derived from an EMBL/GenBank/DDBJ whole genome shotgun (WGS) entry which is preliminary data.</text>
</comment>
<evidence type="ECO:0000256" key="1">
    <source>
        <dbReference type="SAM" id="MobiDB-lite"/>
    </source>
</evidence>
<protein>
    <recommendedName>
        <fullName evidence="4">Histone-lysine N-methyltransferase SETMAR</fullName>
    </recommendedName>
</protein>
<sequence length="347" mass="39086">MAWKPKGSPTPLNFGPNHRLARSWPPSGTPRECRLWTSCLVDLRSRGVLCRLRGSIRQKRRGKLTRGVVLHDNTLVHKGCRAQAALRDCGFEKLSHPPYSPDLAPSDYFLFSQLKSSLRGRRFYDDDEVKEAVMMWLEEQLESFWLAEIRSLRDKWFKCIQVKGVERQIVLSSGGGWGRRGGPACRLQRVKAGTAGVTWFKLTMAVLKVRVRESWVAVRGARQTSWERRVEALGRVRGREGKRESVGLASFSPLGDSLGQCLHSLRLSGLKCDERESCFVMTEAAAPSTHIIVAAVLARYFIARLNFRLNKEATLRCDKLISLAETSDAALMFECICVTRKLGIHSG</sequence>
<dbReference type="PANTHER" id="PTHR46060">
    <property type="entry name" value="MARINER MOS1 TRANSPOSASE-LIKE PROTEIN"/>
    <property type="match status" value="1"/>
</dbReference>
<evidence type="ECO:0000313" key="2">
    <source>
        <dbReference type="EMBL" id="KAK8404146.1"/>
    </source>
</evidence>
<dbReference type="InterPro" id="IPR036397">
    <property type="entry name" value="RNaseH_sf"/>
</dbReference>
<dbReference type="EMBL" id="JARAKH010000005">
    <property type="protein sequence ID" value="KAK8404146.1"/>
    <property type="molecule type" value="Genomic_DNA"/>
</dbReference>
<dbReference type="InterPro" id="IPR052709">
    <property type="entry name" value="Transposase-MT_Hybrid"/>
</dbReference>
<dbReference type="AlphaFoldDB" id="A0AAW0UW70"/>
<name>A0AAW0UW70_SCYPA</name>
<accession>A0AAW0UW70</accession>
<proteinExistence type="predicted"/>
<dbReference type="GO" id="GO:0003676">
    <property type="term" value="F:nucleic acid binding"/>
    <property type="evidence" value="ECO:0007669"/>
    <property type="project" value="InterPro"/>
</dbReference>
<organism evidence="2 3">
    <name type="scientific">Scylla paramamosain</name>
    <name type="common">Mud crab</name>
    <dbReference type="NCBI Taxonomy" id="85552"/>
    <lineage>
        <taxon>Eukaryota</taxon>
        <taxon>Metazoa</taxon>
        <taxon>Ecdysozoa</taxon>
        <taxon>Arthropoda</taxon>
        <taxon>Crustacea</taxon>
        <taxon>Multicrustacea</taxon>
        <taxon>Malacostraca</taxon>
        <taxon>Eumalacostraca</taxon>
        <taxon>Eucarida</taxon>
        <taxon>Decapoda</taxon>
        <taxon>Pleocyemata</taxon>
        <taxon>Brachyura</taxon>
        <taxon>Eubrachyura</taxon>
        <taxon>Portunoidea</taxon>
        <taxon>Portunidae</taxon>
        <taxon>Portuninae</taxon>
        <taxon>Scylla</taxon>
    </lineage>
</organism>
<keyword evidence="3" id="KW-1185">Reference proteome</keyword>
<reference evidence="2 3" key="1">
    <citation type="submission" date="2023-03" db="EMBL/GenBank/DDBJ databases">
        <title>High-quality genome of Scylla paramamosain provides insights in environmental adaptation.</title>
        <authorList>
            <person name="Zhang L."/>
        </authorList>
    </citation>
    <scope>NUCLEOTIDE SEQUENCE [LARGE SCALE GENOMIC DNA]</scope>
    <source>
        <strain evidence="2">LZ_2023a</strain>
        <tissue evidence="2">Muscle</tissue>
    </source>
</reference>
<evidence type="ECO:0000313" key="3">
    <source>
        <dbReference type="Proteomes" id="UP001487740"/>
    </source>
</evidence>
<gene>
    <name evidence="2" type="ORF">O3P69_000304</name>
</gene>
<feature type="region of interest" description="Disordered" evidence="1">
    <location>
        <begin position="1"/>
        <end position="29"/>
    </location>
</feature>
<dbReference type="PANTHER" id="PTHR46060:SF1">
    <property type="entry name" value="MARINER MOS1 TRANSPOSASE-LIKE PROTEIN"/>
    <property type="match status" value="1"/>
</dbReference>
<dbReference type="Gene3D" id="3.30.420.10">
    <property type="entry name" value="Ribonuclease H-like superfamily/Ribonuclease H"/>
    <property type="match status" value="1"/>
</dbReference>
<dbReference type="Proteomes" id="UP001487740">
    <property type="component" value="Unassembled WGS sequence"/>
</dbReference>